<evidence type="ECO:0000313" key="2">
    <source>
        <dbReference type="EMBL" id="MDR9900629.1"/>
    </source>
</evidence>
<keyword evidence="1" id="KW-0812">Transmembrane</keyword>
<evidence type="ECO:0000313" key="3">
    <source>
        <dbReference type="Proteomes" id="UP000667802"/>
    </source>
</evidence>
<comment type="caution">
    <text evidence="2">The sequence shown here is derived from an EMBL/GenBank/DDBJ whole genome shotgun (WGS) entry which is preliminary data.</text>
</comment>
<dbReference type="Pfam" id="PF19749">
    <property type="entry name" value="DUF6236"/>
    <property type="match status" value="1"/>
</dbReference>
<organism evidence="2 3">
    <name type="scientific">Aetokthonos hydrillicola Thurmond2011</name>
    <dbReference type="NCBI Taxonomy" id="2712845"/>
    <lineage>
        <taxon>Bacteria</taxon>
        <taxon>Bacillati</taxon>
        <taxon>Cyanobacteriota</taxon>
        <taxon>Cyanophyceae</taxon>
        <taxon>Nostocales</taxon>
        <taxon>Hapalosiphonaceae</taxon>
        <taxon>Aetokthonos</taxon>
    </lineage>
</organism>
<keyword evidence="1" id="KW-1133">Transmembrane helix</keyword>
<proteinExistence type="predicted"/>
<gene>
    <name evidence="2" type="ORF">G7B40_039765</name>
</gene>
<protein>
    <submittedName>
        <fullName evidence="2">DUF6236 family protein</fullName>
    </submittedName>
</protein>
<keyword evidence="3" id="KW-1185">Reference proteome</keyword>
<feature type="transmembrane region" description="Helical" evidence="1">
    <location>
        <begin position="318"/>
        <end position="344"/>
    </location>
</feature>
<dbReference type="EMBL" id="JAALHA020000037">
    <property type="protein sequence ID" value="MDR9900629.1"/>
    <property type="molecule type" value="Genomic_DNA"/>
</dbReference>
<dbReference type="InterPro" id="IPR046203">
    <property type="entry name" value="DUF6236"/>
</dbReference>
<accession>A0AAP5IG06</accession>
<reference evidence="3" key="1">
    <citation type="journal article" date="2021" name="Science">
        <title>Hunting the eagle killer: A cyanobacterial neurotoxin causes vacuolar myelinopathy.</title>
        <authorList>
            <person name="Breinlinger S."/>
            <person name="Phillips T.J."/>
            <person name="Haram B.N."/>
            <person name="Mares J."/>
            <person name="Martinez Yerena J.A."/>
            <person name="Hrouzek P."/>
            <person name="Sobotka R."/>
            <person name="Henderson W.M."/>
            <person name="Schmieder P."/>
            <person name="Williams S.M."/>
            <person name="Lauderdale J.D."/>
            <person name="Wilde H.D."/>
            <person name="Gerrin W."/>
            <person name="Kust A."/>
            <person name="Washington J.W."/>
            <person name="Wagner C."/>
            <person name="Geier B."/>
            <person name="Liebeke M."/>
            <person name="Enke H."/>
            <person name="Niedermeyer T.H.J."/>
            <person name="Wilde S.B."/>
        </authorList>
    </citation>
    <scope>NUCLEOTIDE SEQUENCE [LARGE SCALE GENOMIC DNA]</scope>
    <source>
        <strain evidence="3">Thurmond2011</strain>
    </source>
</reference>
<dbReference type="AlphaFoldDB" id="A0AAP5IG06"/>
<name>A0AAP5IG06_9CYAN</name>
<evidence type="ECO:0000256" key="1">
    <source>
        <dbReference type="SAM" id="Phobius"/>
    </source>
</evidence>
<dbReference type="Proteomes" id="UP000667802">
    <property type="component" value="Unassembled WGS sequence"/>
</dbReference>
<keyword evidence="1" id="KW-0472">Membrane</keyword>
<sequence length="367" mass="41812">MAFTTALYYPWIDIKHEGWLKNALLYWNEIHTIVPESIDTPYTTKTAKEAYEEELLKPLYVESRMQVINELTDDVLKYLESPEGTEVLMARDIRDHQLIHLDKLPSEIQELVDIHPDKLPHAVKSKLRSRLSGSSQDWIAVDSRFASFYMTLLATRLSENSGLGLLTDMAANSKLANAAKLDASLRLPSRRRTMNDYDDYQRTQNISPSLAQGMLSDLIFERIKIDPDTPFKKILDFRRRHKDELGRFRVEVAELTKNISGDQSLKRLRQEVNDTFINKVTPSIDALKEALTSNNIKWVTENFLKVSFFSTSSTSLPLVLLGLSVPQALLVGVGISLTASAILYNREKAEQLRKNPYSCFLAAEKAF</sequence>